<dbReference type="EMBL" id="UESZ01000001">
    <property type="protein sequence ID" value="SSA35014.1"/>
    <property type="molecule type" value="Genomic_DNA"/>
</dbReference>
<dbReference type="InterPro" id="IPR052919">
    <property type="entry name" value="TA_system_RNase"/>
</dbReference>
<dbReference type="OrthoDB" id="9798990at2"/>
<organism evidence="6 7">
    <name type="scientific">Branchiibius hedensis</name>
    <dbReference type="NCBI Taxonomy" id="672460"/>
    <lineage>
        <taxon>Bacteria</taxon>
        <taxon>Bacillati</taxon>
        <taxon>Actinomycetota</taxon>
        <taxon>Actinomycetes</taxon>
        <taxon>Micrococcales</taxon>
        <taxon>Dermacoccaceae</taxon>
        <taxon>Branchiibius</taxon>
    </lineage>
</organism>
<feature type="domain" description="PIN" evidence="5">
    <location>
        <begin position="4"/>
        <end position="114"/>
    </location>
</feature>
<keyword evidence="2" id="KW-0479">Metal-binding</keyword>
<protein>
    <submittedName>
        <fullName evidence="6">PIN domain nuclease, a component of toxin-antitoxin system (PIN domain)</fullName>
    </submittedName>
</protein>
<accession>A0A2Y8ZSS2</accession>
<dbReference type="Proteomes" id="UP000250028">
    <property type="component" value="Unassembled WGS sequence"/>
</dbReference>
<reference evidence="7" key="1">
    <citation type="submission" date="2016-10" db="EMBL/GenBank/DDBJ databases">
        <authorList>
            <person name="Varghese N."/>
            <person name="Submissions S."/>
        </authorList>
    </citation>
    <scope>NUCLEOTIDE SEQUENCE [LARGE SCALE GENOMIC DNA]</scope>
    <source>
        <strain evidence="7">DSM 22951</strain>
    </source>
</reference>
<dbReference type="GO" id="GO:0016787">
    <property type="term" value="F:hydrolase activity"/>
    <property type="evidence" value="ECO:0007669"/>
    <property type="project" value="UniProtKB-KW"/>
</dbReference>
<dbReference type="InterPro" id="IPR041705">
    <property type="entry name" value="PIN_Sll0205"/>
</dbReference>
<dbReference type="GO" id="GO:0004518">
    <property type="term" value="F:nuclease activity"/>
    <property type="evidence" value="ECO:0007669"/>
    <property type="project" value="UniProtKB-KW"/>
</dbReference>
<evidence type="ECO:0000313" key="6">
    <source>
        <dbReference type="EMBL" id="SSA35014.1"/>
    </source>
</evidence>
<evidence type="ECO:0000256" key="4">
    <source>
        <dbReference type="ARBA" id="ARBA00022842"/>
    </source>
</evidence>
<evidence type="ECO:0000313" key="7">
    <source>
        <dbReference type="Proteomes" id="UP000250028"/>
    </source>
</evidence>
<dbReference type="PANTHER" id="PTHR36173:SF2">
    <property type="entry name" value="RIBONUCLEASE VAPC16"/>
    <property type="match status" value="1"/>
</dbReference>
<keyword evidence="1" id="KW-0540">Nuclease</keyword>
<dbReference type="PANTHER" id="PTHR36173">
    <property type="entry name" value="RIBONUCLEASE VAPC16-RELATED"/>
    <property type="match status" value="1"/>
</dbReference>
<dbReference type="InterPro" id="IPR029060">
    <property type="entry name" value="PIN-like_dom_sf"/>
</dbReference>
<evidence type="ECO:0000256" key="2">
    <source>
        <dbReference type="ARBA" id="ARBA00022723"/>
    </source>
</evidence>
<dbReference type="CDD" id="cd09872">
    <property type="entry name" value="PIN_Sll0205-like"/>
    <property type="match status" value="1"/>
</dbReference>
<dbReference type="AlphaFoldDB" id="A0A2Y8ZSS2"/>
<evidence type="ECO:0000256" key="3">
    <source>
        <dbReference type="ARBA" id="ARBA00022801"/>
    </source>
</evidence>
<keyword evidence="7" id="KW-1185">Reference proteome</keyword>
<dbReference type="Pfam" id="PF01850">
    <property type="entry name" value="PIN"/>
    <property type="match status" value="1"/>
</dbReference>
<gene>
    <name evidence="6" type="ORF">SAMN04489750_2348</name>
</gene>
<sequence length="127" mass="14122">MSAVLLDTHVLLWLLTDSTRLGRRTRGRLAAEVAYVSSVSLWEVEIKRSIGKLVVPGDLNEAVTSSGLRELPLRWAHVSGYPDIELPHRDPFDRMLIAQAGVERLDFLTADRQILGADLSGVFDARD</sequence>
<dbReference type="InterPro" id="IPR002716">
    <property type="entry name" value="PIN_dom"/>
</dbReference>
<evidence type="ECO:0000259" key="5">
    <source>
        <dbReference type="Pfam" id="PF01850"/>
    </source>
</evidence>
<dbReference type="RefSeq" id="WP_109686005.1">
    <property type="nucleotide sequence ID" value="NZ_QGDN01000001.1"/>
</dbReference>
<keyword evidence="4" id="KW-0460">Magnesium</keyword>
<proteinExistence type="predicted"/>
<dbReference type="SUPFAM" id="SSF88723">
    <property type="entry name" value="PIN domain-like"/>
    <property type="match status" value="1"/>
</dbReference>
<dbReference type="GO" id="GO:0046872">
    <property type="term" value="F:metal ion binding"/>
    <property type="evidence" value="ECO:0007669"/>
    <property type="project" value="UniProtKB-KW"/>
</dbReference>
<evidence type="ECO:0000256" key="1">
    <source>
        <dbReference type="ARBA" id="ARBA00022722"/>
    </source>
</evidence>
<keyword evidence="3" id="KW-0378">Hydrolase</keyword>
<name>A0A2Y8ZSS2_9MICO</name>